<dbReference type="Proteomes" id="UP000186437">
    <property type="component" value="Unassembled WGS sequence"/>
</dbReference>
<evidence type="ECO:0000313" key="3">
    <source>
        <dbReference type="EMBL" id="SUN08484.1"/>
    </source>
</evidence>
<dbReference type="Proteomes" id="UP000297747">
    <property type="component" value="Unassembled WGS sequence"/>
</dbReference>
<keyword evidence="5" id="KW-1185">Reference proteome</keyword>
<dbReference type="EMBL" id="SPQA01000032">
    <property type="protein sequence ID" value="TFU29921.1"/>
    <property type="molecule type" value="Genomic_DNA"/>
</dbReference>
<keyword evidence="1" id="KW-0812">Transmembrane</keyword>
<evidence type="ECO:0000256" key="1">
    <source>
        <dbReference type="SAM" id="Phobius"/>
    </source>
</evidence>
<keyword evidence="1" id="KW-0472">Membrane</keyword>
<keyword evidence="1" id="KW-1133">Transmembrane helix</keyword>
<feature type="transmembrane region" description="Helical" evidence="1">
    <location>
        <begin position="6"/>
        <end position="22"/>
    </location>
</feature>
<gene>
    <name evidence="2" type="ORF">BU200_08715</name>
    <name evidence="4" type="ORF">E4U01_08115</name>
    <name evidence="3" type="ORF">NCTC12957_02082</name>
</gene>
<dbReference type="OrthoDB" id="2237273at2"/>
<dbReference type="EMBL" id="UHEN01000001">
    <property type="protein sequence ID" value="SUN08484.1"/>
    <property type="molecule type" value="Genomic_DNA"/>
</dbReference>
<reference evidence="4 7" key="4">
    <citation type="submission" date="2019-03" db="EMBL/GenBank/DDBJ databases">
        <title>Diversity of the mouse oral microbiome.</title>
        <authorList>
            <person name="Joseph S."/>
            <person name="Aduse-Opoku J."/>
            <person name="Curtis M."/>
            <person name="Wade W."/>
            <person name="Hashim A."/>
        </authorList>
    </citation>
    <scope>NUCLEOTIDE SEQUENCE [LARGE SCALE GENOMIC DNA]</scope>
    <source>
        <strain evidence="4 7">HT4</strain>
    </source>
</reference>
<dbReference type="AlphaFoldDB" id="A0A1Q8EBL2"/>
<accession>A0A1Q8EBL2</accession>
<dbReference type="RefSeq" id="WP_075099781.1">
    <property type="nucleotide sequence ID" value="NZ_CAKOCW010000032.1"/>
</dbReference>
<evidence type="ECO:0000313" key="4">
    <source>
        <dbReference type="EMBL" id="TFU29921.1"/>
    </source>
</evidence>
<feature type="transmembrane region" description="Helical" evidence="1">
    <location>
        <begin position="56"/>
        <end position="76"/>
    </location>
</feature>
<dbReference type="EMBL" id="MSJL01000047">
    <property type="protein sequence ID" value="OLF49173.1"/>
    <property type="molecule type" value="Genomic_DNA"/>
</dbReference>
<dbReference type="Proteomes" id="UP000255213">
    <property type="component" value="Unassembled WGS sequence"/>
</dbReference>
<dbReference type="Pfam" id="PF11364">
    <property type="entry name" value="DUF3165"/>
    <property type="match status" value="1"/>
</dbReference>
<reference evidence="2" key="2">
    <citation type="submission" date="2016-12" db="EMBL/GenBank/DDBJ databases">
        <authorList>
            <person name="Song W.-J."/>
            <person name="Kurnit D.M."/>
        </authorList>
    </citation>
    <scope>NUCLEOTIDE SEQUENCE [LARGE SCALE GENOMIC DNA]</scope>
    <source>
        <strain evidence="2">ATCC 51725</strain>
    </source>
</reference>
<sequence length="94" mass="10688">MFYLIVAIMLVLFYIFVAPSNIKGTMNVVAAVFVVVGLLIALLLGLLKILQSPPEMWLVIGMVVVGLWAMRDIYFLDKPEKPKISSGRRPYRYR</sequence>
<evidence type="ECO:0000313" key="6">
    <source>
        <dbReference type="Proteomes" id="UP000255213"/>
    </source>
</evidence>
<name>A0A1Q8EBL2_STRAI</name>
<proteinExistence type="predicted"/>
<reference evidence="5" key="1">
    <citation type="submission" date="2016-12" db="EMBL/GenBank/DDBJ databases">
        <authorList>
            <person name="Gulvik C.A."/>
        </authorList>
    </citation>
    <scope>NUCLEOTIDE SEQUENCE [LARGE SCALE GENOMIC DNA]</scope>
    <source>
        <strain evidence="5">ATCC 51725</strain>
    </source>
</reference>
<reference evidence="3 6" key="3">
    <citation type="submission" date="2018-06" db="EMBL/GenBank/DDBJ databases">
        <authorList>
            <consortium name="Pathogen Informatics"/>
            <person name="Doyle S."/>
        </authorList>
    </citation>
    <scope>NUCLEOTIDE SEQUENCE [LARGE SCALE GENOMIC DNA]</scope>
    <source>
        <strain evidence="3 6">NCTC12957</strain>
    </source>
</reference>
<organism evidence="2 5">
    <name type="scientific">Streptococcus acidominimus</name>
    <dbReference type="NCBI Taxonomy" id="1326"/>
    <lineage>
        <taxon>Bacteria</taxon>
        <taxon>Bacillati</taxon>
        <taxon>Bacillota</taxon>
        <taxon>Bacilli</taxon>
        <taxon>Lactobacillales</taxon>
        <taxon>Streptococcaceae</taxon>
        <taxon>Streptococcus</taxon>
    </lineage>
</organism>
<feature type="transmembrane region" description="Helical" evidence="1">
    <location>
        <begin position="29"/>
        <end position="50"/>
    </location>
</feature>
<dbReference type="InterPro" id="IPR021506">
    <property type="entry name" value="DUF3165"/>
</dbReference>
<evidence type="ECO:0000313" key="5">
    <source>
        <dbReference type="Proteomes" id="UP000186437"/>
    </source>
</evidence>
<protein>
    <submittedName>
        <fullName evidence="4">DUF3165 family protein</fullName>
    </submittedName>
    <submittedName>
        <fullName evidence="3">Membrane protein</fullName>
    </submittedName>
</protein>
<evidence type="ECO:0000313" key="7">
    <source>
        <dbReference type="Proteomes" id="UP000297747"/>
    </source>
</evidence>
<evidence type="ECO:0000313" key="2">
    <source>
        <dbReference type="EMBL" id="OLF49173.1"/>
    </source>
</evidence>